<dbReference type="Pfam" id="PF04198">
    <property type="entry name" value="Sugar-bind"/>
    <property type="match status" value="1"/>
</dbReference>
<dbReference type="Gene3D" id="3.40.50.1360">
    <property type="match status" value="1"/>
</dbReference>
<evidence type="ECO:0000256" key="4">
    <source>
        <dbReference type="ARBA" id="ARBA00023163"/>
    </source>
</evidence>
<dbReference type="InterPro" id="IPR000835">
    <property type="entry name" value="HTH_MarR-typ"/>
</dbReference>
<dbReference type="RefSeq" id="WP_139081353.1">
    <property type="nucleotide sequence ID" value="NZ_VDFV01000009.1"/>
</dbReference>
<dbReference type="EMBL" id="VDFV01000009">
    <property type="protein sequence ID" value="TNC72235.1"/>
    <property type="molecule type" value="Genomic_DNA"/>
</dbReference>
<evidence type="ECO:0000256" key="1">
    <source>
        <dbReference type="ARBA" id="ARBA00010466"/>
    </source>
</evidence>
<dbReference type="InterPro" id="IPR007324">
    <property type="entry name" value="Sugar-bd_dom_put"/>
</dbReference>
<feature type="domain" description="HTH marR-type" evidence="6">
    <location>
        <begin position="17"/>
        <end position="58"/>
    </location>
</feature>
<accession>A0A5C4NEC0</accession>
<protein>
    <submittedName>
        <fullName evidence="7">Sugar-binding transcriptional regulator</fullName>
    </submittedName>
</protein>
<dbReference type="OrthoDB" id="7065657at2"/>
<keyword evidence="3" id="KW-0238">DNA-binding</keyword>
<dbReference type="Pfam" id="PF12802">
    <property type="entry name" value="MarR_2"/>
    <property type="match status" value="1"/>
</dbReference>
<evidence type="ECO:0000256" key="2">
    <source>
        <dbReference type="ARBA" id="ARBA00023015"/>
    </source>
</evidence>
<evidence type="ECO:0000313" key="7">
    <source>
        <dbReference type="EMBL" id="TNC72235.1"/>
    </source>
</evidence>
<dbReference type="GO" id="GO:0030246">
    <property type="term" value="F:carbohydrate binding"/>
    <property type="evidence" value="ECO:0007669"/>
    <property type="project" value="InterPro"/>
</dbReference>
<evidence type="ECO:0000259" key="6">
    <source>
        <dbReference type="Pfam" id="PF12802"/>
    </source>
</evidence>
<dbReference type="InterPro" id="IPR036388">
    <property type="entry name" value="WH-like_DNA-bd_sf"/>
</dbReference>
<organism evidence="7 8">
    <name type="scientific">Rubellimicrobium roseum</name>
    <dbReference type="NCBI Taxonomy" id="687525"/>
    <lineage>
        <taxon>Bacteria</taxon>
        <taxon>Pseudomonadati</taxon>
        <taxon>Pseudomonadota</taxon>
        <taxon>Alphaproteobacteria</taxon>
        <taxon>Rhodobacterales</taxon>
        <taxon>Roseobacteraceae</taxon>
        <taxon>Rubellimicrobium</taxon>
    </lineage>
</organism>
<sequence>MASGIVSEDSEEFLVQLAWLYFVDGMTQSEIAERLGVTRLRVNRGIGLARARGLVRVEMASPFAAALDLQARLVERFGLRFARVGLADRGADDGHQAVGAALAYFLEEGLARNAWGSIGVSWGLTIENAIRALKPRSLPELEVVSLIGGTVSGLRFNTFGVAANLAQRLGARHSVLPAPIYFETQAMAEAVMASRPFHEQIRKAEEADLAILVTGDLSDRSFLVRDGLPADVTAEDLARAGAVGDLLGQFLDAEGRPIDHPINRRVVGVPVARLPAMREVVLAAAGPHKVPVIRAQLGAGLAHGLITDDVTAELLLAA</sequence>
<dbReference type="InterPro" id="IPR051054">
    <property type="entry name" value="SorC_transcr_regulators"/>
</dbReference>
<name>A0A5C4NEC0_9RHOB</name>
<dbReference type="GO" id="GO:0003677">
    <property type="term" value="F:DNA binding"/>
    <property type="evidence" value="ECO:0007669"/>
    <property type="project" value="UniProtKB-KW"/>
</dbReference>
<dbReference type="PANTHER" id="PTHR34294">
    <property type="entry name" value="TRANSCRIPTIONAL REGULATOR-RELATED"/>
    <property type="match status" value="1"/>
</dbReference>
<dbReference type="Proteomes" id="UP000305709">
    <property type="component" value="Unassembled WGS sequence"/>
</dbReference>
<comment type="similarity">
    <text evidence="1">Belongs to the SorC transcriptional regulatory family.</text>
</comment>
<dbReference type="AlphaFoldDB" id="A0A5C4NEC0"/>
<proteinExistence type="inferred from homology"/>
<dbReference type="Gene3D" id="1.10.10.10">
    <property type="entry name" value="Winged helix-like DNA-binding domain superfamily/Winged helix DNA-binding domain"/>
    <property type="match status" value="1"/>
</dbReference>
<feature type="domain" description="Sugar-binding" evidence="5">
    <location>
        <begin position="62"/>
        <end position="317"/>
    </location>
</feature>
<keyword evidence="8" id="KW-1185">Reference proteome</keyword>
<gene>
    <name evidence="7" type="ORF">FHG71_09315</name>
</gene>
<comment type="caution">
    <text evidence="7">The sequence shown here is derived from an EMBL/GenBank/DDBJ whole genome shotgun (WGS) entry which is preliminary data.</text>
</comment>
<evidence type="ECO:0000259" key="5">
    <source>
        <dbReference type="Pfam" id="PF04198"/>
    </source>
</evidence>
<keyword evidence="4" id="KW-0804">Transcription</keyword>
<reference evidence="7 8" key="1">
    <citation type="submission" date="2019-06" db="EMBL/GenBank/DDBJ databases">
        <authorList>
            <person name="Jiang L."/>
        </authorList>
    </citation>
    <scope>NUCLEOTIDE SEQUENCE [LARGE SCALE GENOMIC DNA]</scope>
    <source>
        <strain evidence="7 8">YIM 48858</strain>
    </source>
</reference>
<evidence type="ECO:0000313" key="8">
    <source>
        <dbReference type="Proteomes" id="UP000305709"/>
    </source>
</evidence>
<dbReference type="InterPro" id="IPR037171">
    <property type="entry name" value="NagB/RpiA_transferase-like"/>
</dbReference>
<evidence type="ECO:0000256" key="3">
    <source>
        <dbReference type="ARBA" id="ARBA00023125"/>
    </source>
</evidence>
<dbReference type="PANTHER" id="PTHR34294:SF1">
    <property type="entry name" value="TRANSCRIPTIONAL REGULATOR LSRR"/>
    <property type="match status" value="1"/>
</dbReference>
<dbReference type="SUPFAM" id="SSF100950">
    <property type="entry name" value="NagB/RpiA/CoA transferase-like"/>
    <property type="match status" value="1"/>
</dbReference>
<keyword evidence="2" id="KW-0805">Transcription regulation</keyword>